<evidence type="ECO:0000256" key="7">
    <source>
        <dbReference type="SAM" id="MobiDB-lite"/>
    </source>
</evidence>
<evidence type="ECO:0000256" key="1">
    <source>
        <dbReference type="ARBA" id="ARBA00006474"/>
    </source>
</evidence>
<evidence type="ECO:0000313" key="10">
    <source>
        <dbReference type="EMBL" id="GJM55274.1"/>
    </source>
</evidence>
<evidence type="ECO:0000256" key="3">
    <source>
        <dbReference type="ARBA" id="ARBA00022840"/>
    </source>
</evidence>
<feature type="compositionally biased region" description="Basic and acidic residues" evidence="7">
    <location>
        <begin position="201"/>
        <end position="217"/>
    </location>
</feature>
<comment type="caution">
    <text evidence="10">The sequence shown here is derived from an EMBL/GenBank/DDBJ whole genome shotgun (WGS) entry which is preliminary data.</text>
</comment>
<organism evidence="10 11">
    <name type="scientific">Granulimonas faecalis</name>
    <dbReference type="NCBI Taxonomy" id="2894155"/>
    <lineage>
        <taxon>Bacteria</taxon>
        <taxon>Bacillati</taxon>
        <taxon>Actinomycetota</taxon>
        <taxon>Coriobacteriia</taxon>
        <taxon>Coriobacteriales</taxon>
        <taxon>Kribbibacteriaceae</taxon>
        <taxon>Granulimonas</taxon>
    </lineage>
</organism>
<dbReference type="Pfam" id="PF01580">
    <property type="entry name" value="FtsK_SpoIIIE"/>
    <property type="match status" value="1"/>
</dbReference>
<feature type="transmembrane region" description="Helical" evidence="8">
    <location>
        <begin position="139"/>
        <end position="159"/>
    </location>
</feature>
<evidence type="ECO:0000256" key="8">
    <source>
        <dbReference type="SAM" id="Phobius"/>
    </source>
</evidence>
<dbReference type="Pfam" id="PF09397">
    <property type="entry name" value="FtsK_gamma"/>
    <property type="match status" value="1"/>
</dbReference>
<dbReference type="Gene3D" id="3.30.980.40">
    <property type="match status" value="1"/>
</dbReference>
<evidence type="ECO:0000313" key="11">
    <source>
        <dbReference type="Proteomes" id="UP001055025"/>
    </source>
</evidence>
<dbReference type="GO" id="GO:0005524">
    <property type="term" value="F:ATP binding"/>
    <property type="evidence" value="ECO:0007669"/>
    <property type="project" value="UniProtKB-UniRule"/>
</dbReference>
<dbReference type="Gene3D" id="1.10.10.10">
    <property type="entry name" value="Winged helix-like DNA-binding domain superfamily/Winged helix DNA-binding domain"/>
    <property type="match status" value="1"/>
</dbReference>
<evidence type="ECO:0000256" key="6">
    <source>
        <dbReference type="PROSITE-ProRule" id="PRU00289"/>
    </source>
</evidence>
<accession>A0AAV5B3E4</accession>
<comment type="similarity">
    <text evidence="1">Belongs to the FtsK/SpoIIIE/SftA family.</text>
</comment>
<keyword evidence="8" id="KW-0812">Transmembrane</keyword>
<feature type="region of interest" description="Disordered" evidence="7">
    <location>
        <begin position="201"/>
        <end position="392"/>
    </location>
</feature>
<gene>
    <name evidence="10" type="ORF">ATOP_09290</name>
</gene>
<dbReference type="SUPFAM" id="SSF46785">
    <property type="entry name" value="Winged helix' DNA-binding domain"/>
    <property type="match status" value="1"/>
</dbReference>
<dbReference type="SUPFAM" id="SSF52540">
    <property type="entry name" value="P-loop containing nucleoside triphosphate hydrolases"/>
    <property type="match status" value="1"/>
</dbReference>
<dbReference type="InterPro" id="IPR050206">
    <property type="entry name" value="FtsK/SpoIIIE/SftA"/>
</dbReference>
<evidence type="ECO:0000256" key="4">
    <source>
        <dbReference type="ARBA" id="ARBA00023125"/>
    </source>
</evidence>
<sequence>MPSQRRTNAPKKKAPQTRGRGAAQQPVVAPSAWHDIVGVALVVVAVAMAIALASPSSAVVADACRTFLTYGFGAGAMLVPVALLLYAITFFMPSDGPLSARAALGLVLIVTSVLAMLSLLYVPAATAEAEAAWVFRPEVACNAGGYWGGALAWVLLTLVGQTIGMVVLVGMVVAGIVICGFSISGLVAKIRDASSSAHEHLAERRSERVAAREDRAADASAATTVLPSKRGARSKGKGDETTFIGARKTTVLRRDGEERPKRHPRLEDQGPAAHHDEVEGLEPESAAADDVVAPLPVPTRKVERRRRRTKDDASAPEAAPTTVLPWEDAPSADDTAAAVSAGTPAATPEKAPEAPRTGDAPRGGVAKGAMVAAPKNPSRPGEGSETFELPPLSLLDTSSDTAVTASSEEELQETADHLQAKLVEFGSTSRVVGWVAGPIVTTFQIAMGEGERVSKIMNLEDDIALALAAKSVRIFVIPGSSHLGIEIPNRERRNVYLGDVVPFSKGGPLEFAVGRDSEGKPVVADLAKMPHLLIAGTTGSGKSVAINTLIMSMLMRSTPEQLRLILVDPKRVEFSFYDGLPHLYVPVVTEPKQAASALQWAVSEMERRLKVFQKAGVRNIGGYNKKVESGVLDKDGVPPESMPYLVVVVDELSDLMMVSGKEVEASIVRIAQLARAAGIHLVLATQRPTADVVTGLIKANIESRMALTVAQKNDSRIILDGPGANRLLGNGDMLFKTGGNTPRRVLGCYVSDAEVENVVEFLASQGEPDYHDEILTAVAPSPLSSGVEDDEDEDDPLLWEAAQIVVDSQLGSTSGLQRRLKVGYARAGRIMDMLEHKGVVGPPDGSKPRDVLLDPRGLDELMAADATYREV</sequence>
<dbReference type="Pfam" id="PF17854">
    <property type="entry name" value="FtsK_alpha"/>
    <property type="match status" value="1"/>
</dbReference>
<dbReference type="InterPro" id="IPR041027">
    <property type="entry name" value="FtsK_alpha"/>
</dbReference>
<evidence type="ECO:0000256" key="2">
    <source>
        <dbReference type="ARBA" id="ARBA00022741"/>
    </source>
</evidence>
<keyword evidence="2 6" id="KW-0547">Nucleotide-binding</keyword>
<keyword evidence="11" id="KW-1185">Reference proteome</keyword>
<evidence type="ECO:0000259" key="9">
    <source>
        <dbReference type="PROSITE" id="PS50901"/>
    </source>
</evidence>
<feature type="binding site" evidence="6">
    <location>
        <begin position="536"/>
        <end position="543"/>
    </location>
    <ligand>
        <name>ATP</name>
        <dbReference type="ChEBI" id="CHEBI:30616"/>
    </ligand>
</feature>
<feature type="transmembrane region" description="Helical" evidence="8">
    <location>
        <begin position="165"/>
        <end position="188"/>
    </location>
</feature>
<dbReference type="InterPro" id="IPR036388">
    <property type="entry name" value="WH-like_DNA-bd_sf"/>
</dbReference>
<dbReference type="GO" id="GO:0003677">
    <property type="term" value="F:DNA binding"/>
    <property type="evidence" value="ECO:0007669"/>
    <property type="project" value="UniProtKB-KW"/>
</dbReference>
<feature type="domain" description="FtsK" evidence="9">
    <location>
        <begin position="519"/>
        <end position="716"/>
    </location>
</feature>
<feature type="transmembrane region" description="Helical" evidence="8">
    <location>
        <begin position="67"/>
        <end position="91"/>
    </location>
</feature>
<protein>
    <recommendedName>
        <fullName evidence="9">FtsK domain-containing protein</fullName>
    </recommendedName>
</protein>
<keyword evidence="3 6" id="KW-0067">ATP-binding</keyword>
<comment type="function">
    <text evidence="5">Essential cell division protein that coordinates cell division and chromosome segregation. The N-terminus is involved in assembly of the cell-division machinery. The C-terminus functions as a DNA motor that moves dsDNA in an ATP-dependent manner towards the dif recombination site, which is located within the replication terminus region. Required for activation of the Xer recombinase, allowing activation of chromosome unlinking by recombination.</text>
</comment>
<proteinExistence type="inferred from homology"/>
<keyword evidence="8" id="KW-1133">Transmembrane helix</keyword>
<dbReference type="Gene3D" id="3.40.50.300">
    <property type="entry name" value="P-loop containing nucleotide triphosphate hydrolases"/>
    <property type="match status" value="1"/>
</dbReference>
<name>A0AAV5B3E4_9ACTN</name>
<feature type="region of interest" description="Disordered" evidence="7">
    <location>
        <begin position="1"/>
        <end position="23"/>
    </location>
</feature>
<dbReference type="SMART" id="SM00843">
    <property type="entry name" value="Ftsk_gamma"/>
    <property type="match status" value="1"/>
</dbReference>
<dbReference type="InterPro" id="IPR036390">
    <property type="entry name" value="WH_DNA-bd_sf"/>
</dbReference>
<feature type="compositionally biased region" description="Basic and acidic residues" evidence="7">
    <location>
        <begin position="252"/>
        <end position="278"/>
    </location>
</feature>
<keyword evidence="4" id="KW-0238">DNA-binding</keyword>
<dbReference type="Proteomes" id="UP001055025">
    <property type="component" value="Unassembled WGS sequence"/>
</dbReference>
<dbReference type="InterPro" id="IPR027417">
    <property type="entry name" value="P-loop_NTPase"/>
</dbReference>
<dbReference type="EMBL" id="BQKC01000001">
    <property type="protein sequence ID" value="GJM55274.1"/>
    <property type="molecule type" value="Genomic_DNA"/>
</dbReference>
<dbReference type="AlphaFoldDB" id="A0AAV5B3E4"/>
<dbReference type="CDD" id="cd01127">
    <property type="entry name" value="TrwB_TraG_TraD_VirD4"/>
    <property type="match status" value="1"/>
</dbReference>
<dbReference type="PANTHER" id="PTHR22683">
    <property type="entry name" value="SPORULATION PROTEIN RELATED"/>
    <property type="match status" value="1"/>
</dbReference>
<dbReference type="InterPro" id="IPR018541">
    <property type="entry name" value="Ftsk_gamma"/>
</dbReference>
<feature type="transmembrane region" description="Helical" evidence="8">
    <location>
        <begin position="103"/>
        <end position="127"/>
    </location>
</feature>
<dbReference type="PROSITE" id="PS50901">
    <property type="entry name" value="FTSK"/>
    <property type="match status" value="1"/>
</dbReference>
<feature type="transmembrane region" description="Helical" evidence="8">
    <location>
        <begin position="36"/>
        <end position="55"/>
    </location>
</feature>
<keyword evidence="8" id="KW-0472">Membrane</keyword>
<evidence type="ECO:0000256" key="5">
    <source>
        <dbReference type="ARBA" id="ARBA00024986"/>
    </source>
</evidence>
<feature type="compositionally biased region" description="Low complexity" evidence="7">
    <location>
        <begin position="335"/>
        <end position="349"/>
    </location>
</feature>
<dbReference type="InterPro" id="IPR002543">
    <property type="entry name" value="FtsK_dom"/>
</dbReference>
<dbReference type="PANTHER" id="PTHR22683:SF41">
    <property type="entry name" value="DNA TRANSLOCASE FTSK"/>
    <property type="match status" value="1"/>
</dbReference>
<reference evidence="10" key="1">
    <citation type="journal article" date="2022" name="Int. J. Syst. Evol. Microbiol.">
        <title>Granulimonas faecalis gen. nov., sp. nov., and Leptogranulimonas caecicola gen. nov., sp. nov., novel lactate-producing Atopobiaceae bacteria isolated from mouse intestines, and an emended description of the family Atopobiaceae.</title>
        <authorList>
            <person name="Morinaga K."/>
            <person name="Kusada H."/>
            <person name="Sakamoto S."/>
            <person name="Murakami T."/>
            <person name="Toyoda A."/>
            <person name="Mori H."/>
            <person name="Meng X.Y."/>
            <person name="Takashino M."/>
            <person name="Murotomi K."/>
            <person name="Tamaki H."/>
        </authorList>
    </citation>
    <scope>NUCLEOTIDE SEQUENCE</scope>
    <source>
        <strain evidence="10">OPF53</strain>
    </source>
</reference>